<organism evidence="2 3">
    <name type="scientific">Strigomonas culicis</name>
    <dbReference type="NCBI Taxonomy" id="28005"/>
    <lineage>
        <taxon>Eukaryota</taxon>
        <taxon>Discoba</taxon>
        <taxon>Euglenozoa</taxon>
        <taxon>Kinetoplastea</taxon>
        <taxon>Metakinetoplastina</taxon>
        <taxon>Trypanosomatida</taxon>
        <taxon>Trypanosomatidae</taxon>
        <taxon>Strigomonadinae</taxon>
        <taxon>Strigomonas</taxon>
    </lineage>
</organism>
<accession>S9TP31</accession>
<proteinExistence type="predicted"/>
<feature type="compositionally biased region" description="Basic residues" evidence="1">
    <location>
        <begin position="86"/>
        <end position="98"/>
    </location>
</feature>
<evidence type="ECO:0000313" key="3">
    <source>
        <dbReference type="Proteomes" id="UP000015354"/>
    </source>
</evidence>
<protein>
    <submittedName>
        <fullName evidence="2">Uncharacterized protein</fullName>
    </submittedName>
</protein>
<comment type="caution">
    <text evidence="2">The sequence shown here is derived from an EMBL/GenBank/DDBJ whole genome shotgun (WGS) entry which is preliminary data.</text>
</comment>
<reference evidence="2 3" key="1">
    <citation type="journal article" date="2013" name="PLoS ONE">
        <title>Predicting the Proteins of Angomonas deanei, Strigomonas culicis and Their Respective Endosymbionts Reveals New Aspects of the Trypanosomatidae Family.</title>
        <authorList>
            <person name="Motta M.C."/>
            <person name="Martins A.C."/>
            <person name="de Souza S.S."/>
            <person name="Catta-Preta C.M."/>
            <person name="Silva R."/>
            <person name="Klein C.C."/>
            <person name="de Almeida L.G."/>
            <person name="de Lima Cunha O."/>
            <person name="Ciapina L.P."/>
            <person name="Brocchi M."/>
            <person name="Colabardini A.C."/>
            <person name="de Araujo Lima B."/>
            <person name="Machado C.R."/>
            <person name="de Almeida Soares C.M."/>
            <person name="Probst C.M."/>
            <person name="de Menezes C.B."/>
            <person name="Thompson C.E."/>
            <person name="Bartholomeu D.C."/>
            <person name="Gradia D.F."/>
            <person name="Pavoni D.P."/>
            <person name="Grisard E.C."/>
            <person name="Fantinatti-Garboggini F."/>
            <person name="Marchini F.K."/>
            <person name="Rodrigues-Luiz G.F."/>
            <person name="Wagner G."/>
            <person name="Goldman G.H."/>
            <person name="Fietto J.L."/>
            <person name="Elias M.C."/>
            <person name="Goldman M.H."/>
            <person name="Sagot M.F."/>
            <person name="Pereira M."/>
            <person name="Stoco P.H."/>
            <person name="de Mendonca-Neto R.P."/>
            <person name="Teixeira S.M."/>
            <person name="Maciel T.E."/>
            <person name="de Oliveira Mendes T.A."/>
            <person name="Urmenyi T.P."/>
            <person name="de Souza W."/>
            <person name="Schenkman S."/>
            <person name="de Vasconcelos A.T."/>
        </authorList>
    </citation>
    <scope>NUCLEOTIDE SEQUENCE [LARGE SCALE GENOMIC DNA]</scope>
</reference>
<dbReference type="AlphaFoldDB" id="S9TP31"/>
<dbReference type="EMBL" id="ATMH01010070">
    <property type="protein sequence ID" value="EPY18158.1"/>
    <property type="molecule type" value="Genomic_DNA"/>
</dbReference>
<evidence type="ECO:0000256" key="1">
    <source>
        <dbReference type="SAM" id="MobiDB-lite"/>
    </source>
</evidence>
<sequence length="128" mass="14063">MDAFRSAKGVSVPQVTTVTGMKSLAEWDGSEEMVKFLDTQTVSLGARKMDAGTLGALVARLDEVGSSSSSDEDGEETDGGDDSRRRVAQLRQKGRRQPRPTGAEGVRQERQAQRRRRRRRAEAEGQVN</sequence>
<evidence type="ECO:0000313" key="2">
    <source>
        <dbReference type="EMBL" id="EPY18158.1"/>
    </source>
</evidence>
<gene>
    <name evidence="2" type="ORF">STCU_10151</name>
</gene>
<dbReference type="Proteomes" id="UP000015354">
    <property type="component" value="Unassembled WGS sequence"/>
</dbReference>
<feature type="region of interest" description="Disordered" evidence="1">
    <location>
        <begin position="62"/>
        <end position="128"/>
    </location>
</feature>
<name>S9TP31_9TRYP</name>
<keyword evidence="3" id="KW-1185">Reference proteome</keyword>
<feature type="compositionally biased region" description="Acidic residues" evidence="1">
    <location>
        <begin position="70"/>
        <end position="80"/>
    </location>
</feature>